<evidence type="ECO:0000256" key="4">
    <source>
        <dbReference type="ARBA" id="ARBA00022448"/>
    </source>
</evidence>
<evidence type="ECO:0000256" key="12">
    <source>
        <dbReference type="RuleBase" id="RU365098"/>
    </source>
</evidence>
<dbReference type="InterPro" id="IPR017896">
    <property type="entry name" value="4Fe4S_Fe-S-bd"/>
</dbReference>
<evidence type="ECO:0000256" key="6">
    <source>
        <dbReference type="ARBA" id="ARBA00022723"/>
    </source>
</evidence>
<dbReference type="EMBL" id="BAAAZO010000001">
    <property type="protein sequence ID" value="GAA3590794.1"/>
    <property type="molecule type" value="Genomic_DNA"/>
</dbReference>
<dbReference type="NCBIfam" id="NF045480">
    <property type="entry name" value="FdxA_Actino"/>
    <property type="match status" value="1"/>
</dbReference>
<evidence type="ECO:0000256" key="8">
    <source>
        <dbReference type="ARBA" id="ARBA00022982"/>
    </source>
</evidence>
<evidence type="ECO:0000256" key="3">
    <source>
        <dbReference type="ARBA" id="ARBA00013529"/>
    </source>
</evidence>
<evidence type="ECO:0000313" key="16">
    <source>
        <dbReference type="Proteomes" id="UP001501074"/>
    </source>
</evidence>
<keyword evidence="8 12" id="KW-0249">Electron transport</keyword>
<dbReference type="InterPro" id="IPR054830">
    <property type="entry name" value="FdxA_Actino"/>
</dbReference>
<dbReference type="SUPFAM" id="SSF54862">
    <property type="entry name" value="4Fe-4S ferredoxins"/>
    <property type="match status" value="1"/>
</dbReference>
<keyword evidence="5 12" id="KW-0004">4Fe-4S</keyword>
<proteinExistence type="predicted"/>
<dbReference type="PANTHER" id="PTHR42859">
    <property type="entry name" value="OXIDOREDUCTASE"/>
    <property type="match status" value="1"/>
</dbReference>
<evidence type="ECO:0000259" key="14">
    <source>
        <dbReference type="PROSITE" id="PS51379"/>
    </source>
</evidence>
<comment type="cofactor">
    <cofactor evidence="1 12">
        <name>[4Fe-4S] cluster</name>
        <dbReference type="ChEBI" id="CHEBI:49883"/>
    </cofactor>
</comment>
<reference evidence="16" key="1">
    <citation type="journal article" date="2019" name="Int. J. Syst. Evol. Microbiol.">
        <title>The Global Catalogue of Microorganisms (GCM) 10K type strain sequencing project: providing services to taxonomists for standard genome sequencing and annotation.</title>
        <authorList>
            <consortium name="The Broad Institute Genomics Platform"/>
            <consortium name="The Broad Institute Genome Sequencing Center for Infectious Disease"/>
            <person name="Wu L."/>
            <person name="Ma J."/>
        </authorList>
    </citation>
    <scope>NUCLEOTIDE SEQUENCE [LARGE SCALE GENOMIC DNA]</scope>
    <source>
        <strain evidence="16">JCM 16902</strain>
    </source>
</reference>
<dbReference type="PROSITE" id="PS00198">
    <property type="entry name" value="4FE4S_FER_1"/>
    <property type="match status" value="1"/>
</dbReference>
<accession>A0ABP6YTF9</accession>
<keyword evidence="9 12" id="KW-0408">Iron</keyword>
<sequence length="165" mass="17770">MCPAQSWADGFVLTAAPSATLGWRISDTKPGPDVTGVDGPGDDRPWRATRAAIPGGPDVTYVIAQPCVDVKDKACIEECPVDCIYEGDRMLYIHPDECVDCGACEPVCPVEAIFYEDDVPEQWGDYYKANVEFFEDLGSPGGASKMGLINKDHAFILALPPQAGE</sequence>
<evidence type="ECO:0000256" key="9">
    <source>
        <dbReference type="ARBA" id="ARBA00023004"/>
    </source>
</evidence>
<protein>
    <recommendedName>
        <fullName evidence="3 12">Ferredoxin</fullName>
    </recommendedName>
</protein>
<keyword evidence="10 12" id="KW-0411">Iron-sulfur</keyword>
<dbReference type="PRINTS" id="PR00354">
    <property type="entry name" value="7FE8SFRDOXIN"/>
</dbReference>
<organism evidence="15 16">
    <name type="scientific">Kineosporia mesophila</name>
    <dbReference type="NCBI Taxonomy" id="566012"/>
    <lineage>
        <taxon>Bacteria</taxon>
        <taxon>Bacillati</taxon>
        <taxon>Actinomycetota</taxon>
        <taxon>Actinomycetes</taxon>
        <taxon>Kineosporiales</taxon>
        <taxon>Kineosporiaceae</taxon>
        <taxon>Kineosporia</taxon>
    </lineage>
</organism>
<evidence type="ECO:0000256" key="7">
    <source>
        <dbReference type="ARBA" id="ARBA00022737"/>
    </source>
</evidence>
<evidence type="ECO:0000256" key="5">
    <source>
        <dbReference type="ARBA" id="ARBA00022485"/>
    </source>
</evidence>
<evidence type="ECO:0000256" key="2">
    <source>
        <dbReference type="ARBA" id="ARBA00003532"/>
    </source>
</evidence>
<keyword evidence="7" id="KW-0677">Repeat</keyword>
<dbReference type="InterPro" id="IPR050294">
    <property type="entry name" value="RnfB_subfamily"/>
</dbReference>
<keyword evidence="4 12" id="KW-0813">Transport</keyword>
<evidence type="ECO:0000256" key="11">
    <source>
        <dbReference type="ARBA" id="ARBA00023291"/>
    </source>
</evidence>
<dbReference type="InterPro" id="IPR017900">
    <property type="entry name" value="4Fe4S_Fe_S_CS"/>
</dbReference>
<evidence type="ECO:0000256" key="13">
    <source>
        <dbReference type="SAM" id="MobiDB-lite"/>
    </source>
</evidence>
<keyword evidence="16" id="KW-1185">Reference proteome</keyword>
<comment type="caution">
    <text evidence="15">The sequence shown here is derived from an EMBL/GenBank/DDBJ whole genome shotgun (WGS) entry which is preliminary data.</text>
</comment>
<dbReference type="Pfam" id="PF00037">
    <property type="entry name" value="Fer4"/>
    <property type="match status" value="1"/>
</dbReference>
<evidence type="ECO:0000256" key="10">
    <source>
        <dbReference type="ARBA" id="ARBA00023014"/>
    </source>
</evidence>
<dbReference type="PROSITE" id="PS51379">
    <property type="entry name" value="4FE4S_FER_2"/>
    <property type="match status" value="1"/>
</dbReference>
<dbReference type="InterPro" id="IPR000813">
    <property type="entry name" value="7Fe_ferredoxin"/>
</dbReference>
<evidence type="ECO:0000256" key="1">
    <source>
        <dbReference type="ARBA" id="ARBA00001966"/>
    </source>
</evidence>
<feature type="region of interest" description="Disordered" evidence="13">
    <location>
        <begin position="24"/>
        <end position="45"/>
    </location>
</feature>
<comment type="function">
    <text evidence="2 12">Ferredoxins are iron-sulfur proteins that transfer electrons in a wide variety of metabolic reactions.</text>
</comment>
<dbReference type="Gene3D" id="3.30.70.20">
    <property type="match status" value="1"/>
</dbReference>
<name>A0ABP6YTF9_9ACTN</name>
<keyword evidence="11 12" id="KW-0003">3Fe-4S</keyword>
<dbReference type="Proteomes" id="UP001501074">
    <property type="component" value="Unassembled WGS sequence"/>
</dbReference>
<feature type="domain" description="4Fe-4S ferredoxin-type" evidence="14">
    <location>
        <begin position="89"/>
        <end position="118"/>
    </location>
</feature>
<gene>
    <name evidence="15" type="ORF">GCM10022223_01630</name>
</gene>
<dbReference type="PANTHER" id="PTHR42859:SF2">
    <property type="entry name" value="FERREDOXIN"/>
    <property type="match status" value="1"/>
</dbReference>
<comment type="cofactor">
    <cofactor evidence="12">
        <name>[3Fe-4S] cluster</name>
        <dbReference type="ChEBI" id="CHEBI:21137"/>
    </cofactor>
    <text evidence="12">Binds 1 [3Fe-4S] cluster.</text>
</comment>
<evidence type="ECO:0000313" key="15">
    <source>
        <dbReference type="EMBL" id="GAA3590794.1"/>
    </source>
</evidence>
<keyword evidence="6 12" id="KW-0479">Metal-binding</keyword>